<protein>
    <submittedName>
        <fullName evidence="1">Uncharacterized protein</fullName>
    </submittedName>
</protein>
<gene>
    <name evidence="1" type="ORF">LEP1GSC187_3750</name>
</gene>
<sequence>MYVSWIFCLFFREKHFALFSQFISIPFYECLIIHELKKNNRIL</sequence>
<evidence type="ECO:0000313" key="2">
    <source>
        <dbReference type="Proteomes" id="UP000012160"/>
    </source>
</evidence>
<reference evidence="1 2" key="1">
    <citation type="submission" date="2013-01" db="EMBL/GenBank/DDBJ databases">
        <authorList>
            <person name="Harkins D.M."/>
            <person name="Durkin A.S."/>
            <person name="Brinkac L.M."/>
            <person name="Haft D.H."/>
            <person name="Selengut J.D."/>
            <person name="Sanka R."/>
            <person name="DePew J."/>
            <person name="Purushe J."/>
            <person name="Matthias M.A."/>
            <person name="Vinetz J.M."/>
            <person name="Sutton G.G."/>
            <person name="Nierman W.C."/>
            <person name="Fouts D.E."/>
        </authorList>
    </citation>
    <scope>NUCLEOTIDE SEQUENCE [LARGE SCALE GENOMIC DNA]</scope>
    <source>
        <strain evidence="1 2">ZUN179</strain>
    </source>
</reference>
<organism evidence="1 2">
    <name type="scientific">Leptospira santarosai str. ZUN179</name>
    <dbReference type="NCBI Taxonomy" id="1049985"/>
    <lineage>
        <taxon>Bacteria</taxon>
        <taxon>Pseudomonadati</taxon>
        <taxon>Spirochaetota</taxon>
        <taxon>Spirochaetia</taxon>
        <taxon>Leptospirales</taxon>
        <taxon>Leptospiraceae</taxon>
        <taxon>Leptospira</taxon>
    </lineage>
</organism>
<dbReference type="Proteomes" id="UP000012160">
    <property type="component" value="Unassembled WGS sequence"/>
</dbReference>
<proteinExistence type="predicted"/>
<name>M6UTZ7_9LEPT</name>
<evidence type="ECO:0000313" key="1">
    <source>
        <dbReference type="EMBL" id="EMO46246.1"/>
    </source>
</evidence>
<dbReference type="AlphaFoldDB" id="M6UTZ7"/>
<accession>M6UTZ7</accession>
<comment type="caution">
    <text evidence="1">The sequence shown here is derived from an EMBL/GenBank/DDBJ whole genome shotgun (WGS) entry which is preliminary data.</text>
</comment>
<dbReference type="EMBL" id="AHOQ02000020">
    <property type="protein sequence ID" value="EMO46246.1"/>
    <property type="molecule type" value="Genomic_DNA"/>
</dbReference>